<comment type="caution">
    <text evidence="1">The sequence shown here is derived from an EMBL/GenBank/DDBJ whole genome shotgun (WGS) entry which is preliminary data.</text>
</comment>
<protein>
    <submittedName>
        <fullName evidence="1">Uncharacterized protein</fullName>
    </submittedName>
</protein>
<name>A0ACB0LFB0_TRIPR</name>
<organism evidence="1 2">
    <name type="scientific">Trifolium pratense</name>
    <name type="common">Red clover</name>
    <dbReference type="NCBI Taxonomy" id="57577"/>
    <lineage>
        <taxon>Eukaryota</taxon>
        <taxon>Viridiplantae</taxon>
        <taxon>Streptophyta</taxon>
        <taxon>Embryophyta</taxon>
        <taxon>Tracheophyta</taxon>
        <taxon>Spermatophyta</taxon>
        <taxon>Magnoliopsida</taxon>
        <taxon>eudicotyledons</taxon>
        <taxon>Gunneridae</taxon>
        <taxon>Pentapetalae</taxon>
        <taxon>rosids</taxon>
        <taxon>fabids</taxon>
        <taxon>Fabales</taxon>
        <taxon>Fabaceae</taxon>
        <taxon>Papilionoideae</taxon>
        <taxon>50 kb inversion clade</taxon>
        <taxon>NPAAA clade</taxon>
        <taxon>Hologalegina</taxon>
        <taxon>IRL clade</taxon>
        <taxon>Trifolieae</taxon>
        <taxon>Trifolium</taxon>
    </lineage>
</organism>
<gene>
    <name evidence="1" type="ORF">MILVUS5_LOCUS31768</name>
</gene>
<accession>A0ACB0LFB0</accession>
<evidence type="ECO:0000313" key="2">
    <source>
        <dbReference type="Proteomes" id="UP001177021"/>
    </source>
</evidence>
<reference evidence="1" key="1">
    <citation type="submission" date="2023-10" db="EMBL/GenBank/DDBJ databases">
        <authorList>
            <person name="Rodriguez Cubillos JULIANA M."/>
            <person name="De Vega J."/>
        </authorList>
    </citation>
    <scope>NUCLEOTIDE SEQUENCE</scope>
</reference>
<sequence>MGADKVFVHSTENGDAMSVINNAKEFFQLVFWNWMRWDKETSPYRRGAWVRLYGVPLHAWNEQFFQLCVFESGRFLRTDSSSGENISFSHNFVFLRGEEESLGARAKGEIGIRELRRVFFESRFYRFCGIRCRVVGEALL</sequence>
<dbReference type="Proteomes" id="UP001177021">
    <property type="component" value="Unassembled WGS sequence"/>
</dbReference>
<dbReference type="EMBL" id="CASHSV030000513">
    <property type="protein sequence ID" value="CAJ2667059.1"/>
    <property type="molecule type" value="Genomic_DNA"/>
</dbReference>
<evidence type="ECO:0000313" key="1">
    <source>
        <dbReference type="EMBL" id="CAJ2667059.1"/>
    </source>
</evidence>
<keyword evidence="2" id="KW-1185">Reference proteome</keyword>
<proteinExistence type="predicted"/>